<gene>
    <name evidence="5" type="ORF">Poli38472_008751</name>
</gene>
<dbReference type="EMBL" id="SPLM01000146">
    <property type="protein sequence ID" value="TMW56103.1"/>
    <property type="molecule type" value="Genomic_DNA"/>
</dbReference>
<dbReference type="InterPro" id="IPR002048">
    <property type="entry name" value="EF_hand_dom"/>
</dbReference>
<dbReference type="SUPFAM" id="SSF47473">
    <property type="entry name" value="EF-hand"/>
    <property type="match status" value="1"/>
</dbReference>
<evidence type="ECO:0000313" key="6">
    <source>
        <dbReference type="Proteomes" id="UP000794436"/>
    </source>
</evidence>
<dbReference type="GO" id="GO:0005509">
    <property type="term" value="F:calcium ion binding"/>
    <property type="evidence" value="ECO:0007669"/>
    <property type="project" value="InterPro"/>
</dbReference>
<evidence type="ECO:0000313" key="5">
    <source>
        <dbReference type="EMBL" id="TMW56103.1"/>
    </source>
</evidence>
<reference evidence="5" key="1">
    <citation type="submission" date="2019-03" db="EMBL/GenBank/DDBJ databases">
        <title>Long read genome sequence of the mycoparasitic Pythium oligandrum ATCC 38472 isolated from sugarbeet rhizosphere.</title>
        <authorList>
            <person name="Gaulin E."/>
        </authorList>
    </citation>
    <scope>NUCLEOTIDE SEQUENCE</scope>
    <source>
        <strain evidence="5">ATCC 38472_TT</strain>
    </source>
</reference>
<evidence type="ECO:0000256" key="1">
    <source>
        <dbReference type="ARBA" id="ARBA00022723"/>
    </source>
</evidence>
<dbReference type="InterPro" id="IPR011992">
    <property type="entry name" value="EF-hand-dom_pair"/>
</dbReference>
<evidence type="ECO:0000256" key="2">
    <source>
        <dbReference type="ARBA" id="ARBA00022737"/>
    </source>
</evidence>
<feature type="domain" description="EF-hand" evidence="4">
    <location>
        <begin position="187"/>
        <end position="222"/>
    </location>
</feature>
<dbReference type="InterPro" id="IPR018247">
    <property type="entry name" value="EF_Hand_1_Ca_BS"/>
</dbReference>
<proteinExistence type="predicted"/>
<dbReference type="Gene3D" id="1.10.238.10">
    <property type="entry name" value="EF-hand"/>
    <property type="match status" value="1"/>
</dbReference>
<organism evidence="5 6">
    <name type="scientific">Pythium oligandrum</name>
    <name type="common">Mycoparasitic fungus</name>
    <dbReference type="NCBI Taxonomy" id="41045"/>
    <lineage>
        <taxon>Eukaryota</taxon>
        <taxon>Sar</taxon>
        <taxon>Stramenopiles</taxon>
        <taxon>Oomycota</taxon>
        <taxon>Peronosporomycetes</taxon>
        <taxon>Pythiales</taxon>
        <taxon>Pythiaceae</taxon>
        <taxon>Pythium</taxon>
    </lineage>
</organism>
<sequence>MNELEYVLEEALRREGPALLVFWNLRGLESFVEQANAFESEQADAPPLPYWLRSKPPQMTTLSVTMGLLEFIGRGSTQSFETMFLEYTAMMRRVDQIEQDPFMRAMLKRCYELGLTIRDIRKIKKKYDENDMYHTGETTQAEFFFIINESRRPLTTGIFQYANVSMDQKLISFDEYLLCVVSFASLTPPELFQFVFDLYDADKSGSLDEKEFATMSKELQSHQFAFPKNVATAIAMIEGKDPTGKKDTRRGYLTEDGLVDLNEFLKFTHLFPVAFFPIFNFQKNVRRVTLGENKWSRLVARKLKMQELVSHMRRKYGSIPEMTWRERLASVFDPHVMDIRKRASKIYGQEITQRQLIGDADS</sequence>
<keyword evidence="1" id="KW-0479">Metal-binding</keyword>
<keyword evidence="2" id="KW-0677">Repeat</keyword>
<evidence type="ECO:0000256" key="3">
    <source>
        <dbReference type="ARBA" id="ARBA00022837"/>
    </source>
</evidence>
<evidence type="ECO:0000259" key="4">
    <source>
        <dbReference type="PROSITE" id="PS50222"/>
    </source>
</evidence>
<dbReference type="PROSITE" id="PS00018">
    <property type="entry name" value="EF_HAND_1"/>
    <property type="match status" value="1"/>
</dbReference>
<dbReference type="AlphaFoldDB" id="A0A8K1C457"/>
<dbReference type="Proteomes" id="UP000794436">
    <property type="component" value="Unassembled WGS sequence"/>
</dbReference>
<dbReference type="PANTHER" id="PTHR45942">
    <property type="entry name" value="PROTEIN PHOSPATASE 3 REGULATORY SUBUNIT B ALPHA ISOFORM TYPE 1"/>
    <property type="match status" value="1"/>
</dbReference>
<keyword evidence="3" id="KW-0106">Calcium</keyword>
<dbReference type="SMART" id="SM00054">
    <property type="entry name" value="EFh"/>
    <property type="match status" value="1"/>
</dbReference>
<dbReference type="OrthoDB" id="191686at2759"/>
<name>A0A8K1C457_PYTOL</name>
<accession>A0A8K1C457</accession>
<comment type="caution">
    <text evidence="5">The sequence shown here is derived from an EMBL/GenBank/DDBJ whole genome shotgun (WGS) entry which is preliminary data.</text>
</comment>
<dbReference type="PROSITE" id="PS50222">
    <property type="entry name" value="EF_HAND_2"/>
    <property type="match status" value="1"/>
</dbReference>
<keyword evidence="6" id="KW-1185">Reference proteome</keyword>
<protein>
    <recommendedName>
        <fullName evidence="4">EF-hand domain-containing protein</fullName>
    </recommendedName>
</protein>